<reference evidence="11" key="1">
    <citation type="journal article" date="2019" name="Int. J. Syst. Evol. Microbiol.">
        <title>The Global Catalogue of Microorganisms (GCM) 10K type strain sequencing project: providing services to taxonomists for standard genome sequencing and annotation.</title>
        <authorList>
            <consortium name="The Broad Institute Genomics Platform"/>
            <consortium name="The Broad Institute Genome Sequencing Center for Infectious Disease"/>
            <person name="Wu L."/>
            <person name="Ma J."/>
        </authorList>
    </citation>
    <scope>NUCLEOTIDE SEQUENCE [LARGE SCALE GENOMIC DNA]</scope>
    <source>
        <strain evidence="11">CCM 8897</strain>
    </source>
</reference>
<dbReference type="InterPro" id="IPR003783">
    <property type="entry name" value="Regulatory_RecX"/>
</dbReference>
<keyword evidence="11" id="KW-1185">Reference proteome</keyword>
<organism evidence="10 11">
    <name type="scientific">Lapidilactobacillus achengensis</name>
    <dbReference type="NCBI Taxonomy" id="2486000"/>
    <lineage>
        <taxon>Bacteria</taxon>
        <taxon>Bacillati</taxon>
        <taxon>Bacillota</taxon>
        <taxon>Bacilli</taxon>
        <taxon>Lactobacillales</taxon>
        <taxon>Lactobacillaceae</taxon>
        <taxon>Lapidilactobacillus</taxon>
    </lineage>
</organism>
<dbReference type="Pfam" id="PF02631">
    <property type="entry name" value="RecX_HTH2"/>
    <property type="match status" value="1"/>
</dbReference>
<keyword evidence="5 6" id="KW-0963">Cytoplasm</keyword>
<evidence type="ECO:0000256" key="2">
    <source>
        <dbReference type="ARBA" id="ARBA00004496"/>
    </source>
</evidence>
<dbReference type="InterPro" id="IPR053925">
    <property type="entry name" value="RecX_HTH_3rd"/>
</dbReference>
<evidence type="ECO:0000256" key="3">
    <source>
        <dbReference type="ARBA" id="ARBA00009695"/>
    </source>
</evidence>
<feature type="domain" description="RecX third three-helical" evidence="8">
    <location>
        <begin position="213"/>
        <end position="258"/>
    </location>
</feature>
<sequence length="267" mass="30873">MATITKISAQKRPGRYNIFLDEQYAFPVSEEVLIKYGLRKGIVLDEAAQDELKKADADTQAYQLALSYLSYQLRTVKEMTDYLRDHDVSADTAADVIARLQKQGYMDDGEYARAYIRTNMRLSLKGPAVLAQELKRRGIRDQNQLEDALLQYDQATLIENGTKLAQQVWQRQHNLSGYARQQKARQALQTKGYRGDDLQLFWADLDFELDAEEEDSALTLAAQKAARHYRPLTERKQLQKFKQALMRKGFNFDQINGWLDEHLDELD</sequence>
<dbReference type="Pfam" id="PF21981">
    <property type="entry name" value="RecX_HTH3"/>
    <property type="match status" value="2"/>
</dbReference>
<dbReference type="Proteomes" id="UP001596310">
    <property type="component" value="Unassembled WGS sequence"/>
</dbReference>
<comment type="caution">
    <text evidence="10">The sequence shown here is derived from an EMBL/GenBank/DDBJ whole genome shotgun (WGS) entry which is preliminary data.</text>
</comment>
<evidence type="ECO:0000259" key="7">
    <source>
        <dbReference type="Pfam" id="PF02631"/>
    </source>
</evidence>
<dbReference type="InterPro" id="IPR036388">
    <property type="entry name" value="WH-like_DNA-bd_sf"/>
</dbReference>
<feature type="domain" description="RecX second three-helical" evidence="7">
    <location>
        <begin position="107"/>
        <end position="141"/>
    </location>
</feature>
<evidence type="ECO:0000256" key="6">
    <source>
        <dbReference type="HAMAP-Rule" id="MF_01114"/>
    </source>
</evidence>
<proteinExistence type="inferred from homology"/>
<gene>
    <name evidence="6 10" type="primary">recX</name>
    <name evidence="10" type="ORF">ACFQHW_01175</name>
</gene>
<name>A0ABW1UMP6_9LACO</name>
<feature type="domain" description="RecX third three-helical" evidence="8">
    <location>
        <begin position="160"/>
        <end position="197"/>
    </location>
</feature>
<comment type="subcellular location">
    <subcellularLocation>
        <location evidence="2 6">Cytoplasm</location>
    </subcellularLocation>
</comment>
<protein>
    <recommendedName>
        <fullName evidence="4 6">Regulatory protein RecX</fullName>
    </recommendedName>
</protein>
<dbReference type="InterPro" id="IPR053926">
    <property type="entry name" value="RecX_HTH_1st"/>
</dbReference>
<dbReference type="EMBL" id="JBHSSM010000005">
    <property type="protein sequence ID" value="MFC6314182.1"/>
    <property type="molecule type" value="Genomic_DNA"/>
</dbReference>
<feature type="domain" description="RecX first three-helical" evidence="9">
    <location>
        <begin position="61"/>
        <end position="100"/>
    </location>
</feature>
<evidence type="ECO:0000256" key="1">
    <source>
        <dbReference type="ARBA" id="ARBA00003529"/>
    </source>
</evidence>
<dbReference type="RefSeq" id="WP_164511051.1">
    <property type="nucleotide sequence ID" value="NZ_JBHSSM010000005.1"/>
</dbReference>
<evidence type="ECO:0000259" key="8">
    <source>
        <dbReference type="Pfam" id="PF21981"/>
    </source>
</evidence>
<accession>A0ABW1UMP6</accession>
<evidence type="ECO:0000313" key="11">
    <source>
        <dbReference type="Proteomes" id="UP001596310"/>
    </source>
</evidence>
<evidence type="ECO:0000256" key="5">
    <source>
        <dbReference type="ARBA" id="ARBA00022490"/>
    </source>
</evidence>
<evidence type="ECO:0000313" key="10">
    <source>
        <dbReference type="EMBL" id="MFC6314182.1"/>
    </source>
</evidence>
<evidence type="ECO:0000256" key="4">
    <source>
        <dbReference type="ARBA" id="ARBA00018111"/>
    </source>
</evidence>
<dbReference type="NCBIfam" id="NF010733">
    <property type="entry name" value="PRK14135.1"/>
    <property type="match status" value="1"/>
</dbReference>
<dbReference type="PANTHER" id="PTHR33602">
    <property type="entry name" value="REGULATORY PROTEIN RECX FAMILY PROTEIN"/>
    <property type="match status" value="1"/>
</dbReference>
<dbReference type="HAMAP" id="MF_01114">
    <property type="entry name" value="RecX"/>
    <property type="match status" value="1"/>
</dbReference>
<comment type="function">
    <text evidence="1 6">Modulates RecA activity.</text>
</comment>
<dbReference type="PANTHER" id="PTHR33602:SF1">
    <property type="entry name" value="REGULATORY PROTEIN RECX FAMILY PROTEIN"/>
    <property type="match status" value="1"/>
</dbReference>
<comment type="similarity">
    <text evidence="3 6">Belongs to the RecX family.</text>
</comment>
<dbReference type="Gene3D" id="1.10.10.10">
    <property type="entry name" value="Winged helix-like DNA-binding domain superfamily/Winged helix DNA-binding domain"/>
    <property type="match status" value="4"/>
</dbReference>
<dbReference type="Pfam" id="PF21982">
    <property type="entry name" value="RecX_HTH1"/>
    <property type="match status" value="1"/>
</dbReference>
<dbReference type="InterPro" id="IPR053924">
    <property type="entry name" value="RecX_HTH_2nd"/>
</dbReference>
<evidence type="ECO:0000259" key="9">
    <source>
        <dbReference type="Pfam" id="PF21982"/>
    </source>
</evidence>